<gene>
    <name evidence="2" type="ORF">N0B31_19700</name>
</gene>
<dbReference type="KEGG" id="ssai:N0B31_19700"/>
<evidence type="ECO:0000313" key="2">
    <source>
        <dbReference type="EMBL" id="UWM54329.1"/>
    </source>
</evidence>
<dbReference type="Pfam" id="PF25213">
    <property type="entry name" value="HVO_A0261_N"/>
    <property type="match status" value="1"/>
</dbReference>
<evidence type="ECO:0000259" key="1">
    <source>
        <dbReference type="SMART" id="SM00418"/>
    </source>
</evidence>
<dbReference type="InterPro" id="IPR057527">
    <property type="entry name" value="HVO_A0261-like_N"/>
</dbReference>
<evidence type="ECO:0000313" key="3">
    <source>
        <dbReference type="Proteomes" id="UP001057580"/>
    </source>
</evidence>
<dbReference type="InterPro" id="IPR011991">
    <property type="entry name" value="ArsR-like_HTH"/>
</dbReference>
<accession>A0A9E7R256</accession>
<dbReference type="EMBL" id="CP104003">
    <property type="protein sequence ID" value="UWM54329.1"/>
    <property type="molecule type" value="Genomic_DNA"/>
</dbReference>
<dbReference type="CDD" id="cd00090">
    <property type="entry name" value="HTH_ARSR"/>
    <property type="match status" value="1"/>
</dbReference>
<proteinExistence type="predicted"/>
<keyword evidence="3" id="KW-1185">Reference proteome</keyword>
<protein>
    <submittedName>
        <fullName evidence="2">Winged helix-turn-helix domain-containing protein</fullName>
    </submittedName>
</protein>
<organism evidence="2 3">
    <name type="scientific">Salinirubellus salinus</name>
    <dbReference type="NCBI Taxonomy" id="1364945"/>
    <lineage>
        <taxon>Archaea</taxon>
        <taxon>Methanobacteriati</taxon>
        <taxon>Methanobacteriota</taxon>
        <taxon>Stenosarchaea group</taxon>
        <taxon>Halobacteria</taxon>
        <taxon>Halobacteriales</taxon>
        <taxon>Natronomonadaceae</taxon>
        <taxon>Salinirubellus</taxon>
    </lineage>
</organism>
<sequence>MPPPEDQSDGDTITPEEPDWDDVSYVISSQYRRMVLGQLYAGPATPSQLADDTGHAIANVSRALRQLRDRGLVDLLVSEDRRKGRVYGITDTGRLLWEKLVSEGLV</sequence>
<dbReference type="Proteomes" id="UP001057580">
    <property type="component" value="Chromosome"/>
</dbReference>
<dbReference type="SUPFAM" id="SSF46785">
    <property type="entry name" value="Winged helix' DNA-binding domain"/>
    <property type="match status" value="1"/>
</dbReference>
<name>A0A9E7R256_9EURY</name>
<dbReference type="AlphaFoldDB" id="A0A9E7R256"/>
<dbReference type="GeneID" id="74944696"/>
<dbReference type="GO" id="GO:0003700">
    <property type="term" value="F:DNA-binding transcription factor activity"/>
    <property type="evidence" value="ECO:0007669"/>
    <property type="project" value="InterPro"/>
</dbReference>
<dbReference type="InterPro" id="IPR001845">
    <property type="entry name" value="HTH_ArsR_DNA-bd_dom"/>
</dbReference>
<dbReference type="Gene3D" id="1.10.10.10">
    <property type="entry name" value="Winged helix-like DNA-binding domain superfamily/Winged helix DNA-binding domain"/>
    <property type="match status" value="1"/>
</dbReference>
<dbReference type="InterPro" id="IPR036390">
    <property type="entry name" value="WH_DNA-bd_sf"/>
</dbReference>
<dbReference type="SMART" id="SM00418">
    <property type="entry name" value="HTH_ARSR"/>
    <property type="match status" value="1"/>
</dbReference>
<dbReference type="RefSeq" id="WP_260593349.1">
    <property type="nucleotide sequence ID" value="NZ_CP104003.1"/>
</dbReference>
<dbReference type="InterPro" id="IPR036388">
    <property type="entry name" value="WH-like_DNA-bd_sf"/>
</dbReference>
<feature type="domain" description="HTH arsR-type" evidence="1">
    <location>
        <begin position="22"/>
        <end position="103"/>
    </location>
</feature>
<reference evidence="2" key="1">
    <citation type="submission" date="2022-09" db="EMBL/GenBank/DDBJ databases">
        <title>Diverse halophilic archaea isolated from saline environments.</title>
        <authorList>
            <person name="Cui H.-L."/>
        </authorList>
    </citation>
    <scope>NUCLEOTIDE SEQUENCE</scope>
    <source>
        <strain evidence="2">ZS-35-S2</strain>
    </source>
</reference>